<dbReference type="EMBL" id="CAMPGE010000003">
    <property type="protein sequence ID" value="CAI2358720.1"/>
    <property type="molecule type" value="Genomic_DNA"/>
</dbReference>
<evidence type="ECO:0000256" key="1">
    <source>
        <dbReference type="ARBA" id="ARBA00000885"/>
    </source>
</evidence>
<dbReference type="AlphaFoldDB" id="A0AAD1TYK9"/>
<reference evidence="9" key="1">
    <citation type="submission" date="2023-07" db="EMBL/GenBank/DDBJ databases">
        <authorList>
            <consortium name="AG Swart"/>
            <person name="Singh M."/>
            <person name="Singh A."/>
            <person name="Seah K."/>
            <person name="Emmerich C."/>
        </authorList>
    </citation>
    <scope>NUCLEOTIDE SEQUENCE</scope>
    <source>
        <strain evidence="9">DP1</strain>
    </source>
</reference>
<evidence type="ECO:0000256" key="5">
    <source>
        <dbReference type="ARBA" id="ARBA00022786"/>
    </source>
</evidence>
<evidence type="ECO:0000256" key="3">
    <source>
        <dbReference type="ARBA" id="ARBA00012485"/>
    </source>
</evidence>
<dbReference type="EC" id="2.3.2.26" evidence="3"/>
<dbReference type="Proteomes" id="UP001295684">
    <property type="component" value="Unassembled WGS sequence"/>
</dbReference>
<dbReference type="GO" id="GO:0006511">
    <property type="term" value="P:ubiquitin-dependent protein catabolic process"/>
    <property type="evidence" value="ECO:0007669"/>
    <property type="project" value="TreeGrafter"/>
</dbReference>
<dbReference type="GO" id="GO:0061630">
    <property type="term" value="F:ubiquitin protein ligase activity"/>
    <property type="evidence" value="ECO:0007669"/>
    <property type="project" value="UniProtKB-EC"/>
</dbReference>
<gene>
    <name evidence="9" type="ORF">ECRASSUSDP1_LOCUS3</name>
</gene>
<feature type="compositionally biased region" description="Basic and acidic residues" evidence="7">
    <location>
        <begin position="263"/>
        <end position="274"/>
    </location>
</feature>
<proteinExistence type="predicted"/>
<evidence type="ECO:0000259" key="8">
    <source>
        <dbReference type="PROSITE" id="PS50237"/>
    </source>
</evidence>
<protein>
    <recommendedName>
        <fullName evidence="3">HECT-type E3 ubiquitin transferase</fullName>
        <ecNumber evidence="3">2.3.2.26</ecNumber>
    </recommendedName>
</protein>
<dbReference type="SMART" id="SM00119">
    <property type="entry name" value="HECTc"/>
    <property type="match status" value="1"/>
</dbReference>
<dbReference type="PROSITE" id="PS50237">
    <property type="entry name" value="HECT"/>
    <property type="match status" value="1"/>
</dbReference>
<sequence length="596" mass="68716">MGPCWAKCCNRQYKEEDELLVNQSSGSLGNEPMSRMKINPTAREGDEIDMANETPTPGEDLDDQDFKFLKRKSFRSRQGEENSNFPTNDFNGQEALTKRMERYTISLPHSKETDYGVTVDQIYASSNLKKREIISSLKRSKRLNRNNLQTSEERIQYFKRQLQKSRVPFMVDSITLVIDRKNIISDTINQIESMDGFSFHKEVKIFFIGEEAQDAGGVLKEWIFHLIQTIFSNPDEKNVRNESSQLDKESRQQRSKSLTNPLEESKQMIDEKASLKPGSPRNSSPKRKLNSESAPFESDNSENRDSFGISICKSGDEVYYHFKKSSSLKICKLVGQIVGKALFEDIPLEPKFTNFILKCMLSQEFEIKDSMTYDQSICSSFNYIQSNVIDQNELNMNFTVQDKDEGMFELIKDGNKYKVNNYTKHAYINLFLEYYGYHKAHPQVSAFLEGLNEVIPKKLLNILSIDDLKKLLVGKTEIDIEDWKSNTIYKGEGSCQTHPTVLAFWKIISGLKDDELLKFLQFTTGCRSIPIDGFKSLKNNRQEACLFTVNLIKSSHGFIRAHTCFNRIDLPVLNELQLKKSIDHILSMDQFIFDFE</sequence>
<evidence type="ECO:0000313" key="10">
    <source>
        <dbReference type="Proteomes" id="UP001295684"/>
    </source>
</evidence>
<feature type="compositionally biased region" description="Basic and acidic residues" evidence="7">
    <location>
        <begin position="237"/>
        <end position="252"/>
    </location>
</feature>
<dbReference type="InterPro" id="IPR000569">
    <property type="entry name" value="HECT_dom"/>
</dbReference>
<feature type="active site" description="Glycyl thioester intermediate" evidence="6">
    <location>
        <position position="564"/>
    </location>
</feature>
<dbReference type="PANTHER" id="PTHR11254:SF440">
    <property type="entry name" value="E3 UBIQUITIN-PROTEIN LIGASE NEDD-4"/>
    <property type="match status" value="1"/>
</dbReference>
<comment type="caution">
    <text evidence="9">The sequence shown here is derived from an EMBL/GenBank/DDBJ whole genome shotgun (WGS) entry which is preliminary data.</text>
</comment>
<feature type="domain" description="HECT" evidence="8">
    <location>
        <begin position="195"/>
        <end position="581"/>
    </location>
</feature>
<feature type="region of interest" description="Disordered" evidence="7">
    <location>
        <begin position="24"/>
        <end position="64"/>
    </location>
</feature>
<evidence type="ECO:0000256" key="2">
    <source>
        <dbReference type="ARBA" id="ARBA00004906"/>
    </source>
</evidence>
<keyword evidence="4" id="KW-0808">Transferase</keyword>
<dbReference type="SUPFAM" id="SSF56204">
    <property type="entry name" value="Hect, E3 ligase catalytic domain"/>
    <property type="match status" value="1"/>
</dbReference>
<dbReference type="Gene3D" id="3.90.1750.10">
    <property type="entry name" value="Hect, E3 ligase catalytic domains"/>
    <property type="match status" value="1"/>
</dbReference>
<evidence type="ECO:0000256" key="6">
    <source>
        <dbReference type="PROSITE-ProRule" id="PRU00104"/>
    </source>
</evidence>
<evidence type="ECO:0000256" key="7">
    <source>
        <dbReference type="SAM" id="MobiDB-lite"/>
    </source>
</evidence>
<keyword evidence="5 6" id="KW-0833">Ubl conjugation pathway</keyword>
<accession>A0AAD1TYK9</accession>
<evidence type="ECO:0000256" key="4">
    <source>
        <dbReference type="ARBA" id="ARBA00022679"/>
    </source>
</evidence>
<dbReference type="Gene3D" id="3.30.2410.10">
    <property type="entry name" value="Hect, E3 ligase catalytic domain"/>
    <property type="match status" value="1"/>
</dbReference>
<comment type="catalytic activity">
    <reaction evidence="1">
        <text>S-ubiquitinyl-[E2 ubiquitin-conjugating enzyme]-L-cysteine + [acceptor protein]-L-lysine = [E2 ubiquitin-conjugating enzyme]-L-cysteine + N(6)-ubiquitinyl-[acceptor protein]-L-lysine.</text>
        <dbReference type="EC" id="2.3.2.26"/>
    </reaction>
</comment>
<organism evidence="9 10">
    <name type="scientific">Euplotes crassus</name>
    <dbReference type="NCBI Taxonomy" id="5936"/>
    <lineage>
        <taxon>Eukaryota</taxon>
        <taxon>Sar</taxon>
        <taxon>Alveolata</taxon>
        <taxon>Ciliophora</taxon>
        <taxon>Intramacronucleata</taxon>
        <taxon>Spirotrichea</taxon>
        <taxon>Hypotrichia</taxon>
        <taxon>Euplotida</taxon>
        <taxon>Euplotidae</taxon>
        <taxon>Moneuplotes</taxon>
    </lineage>
</organism>
<comment type="pathway">
    <text evidence="2">Protein modification; protein ubiquitination.</text>
</comment>
<keyword evidence="10" id="KW-1185">Reference proteome</keyword>
<name>A0AAD1TYK9_EUPCR</name>
<evidence type="ECO:0000313" key="9">
    <source>
        <dbReference type="EMBL" id="CAI2358720.1"/>
    </source>
</evidence>
<feature type="region of interest" description="Disordered" evidence="7">
    <location>
        <begin position="237"/>
        <end position="303"/>
    </location>
</feature>
<dbReference type="GO" id="GO:0005737">
    <property type="term" value="C:cytoplasm"/>
    <property type="evidence" value="ECO:0007669"/>
    <property type="project" value="TreeGrafter"/>
</dbReference>
<dbReference type="GO" id="GO:0016567">
    <property type="term" value="P:protein ubiquitination"/>
    <property type="evidence" value="ECO:0007669"/>
    <property type="project" value="TreeGrafter"/>
</dbReference>
<dbReference type="PANTHER" id="PTHR11254">
    <property type="entry name" value="HECT DOMAIN UBIQUITIN-PROTEIN LIGASE"/>
    <property type="match status" value="1"/>
</dbReference>
<dbReference type="InterPro" id="IPR035983">
    <property type="entry name" value="Hect_E3_ubiquitin_ligase"/>
</dbReference>
<dbReference type="InterPro" id="IPR050409">
    <property type="entry name" value="E3_ubiq-protein_ligase"/>
</dbReference>
<dbReference type="Pfam" id="PF00632">
    <property type="entry name" value="HECT"/>
    <property type="match status" value="1"/>
</dbReference>